<dbReference type="GeneID" id="94427864"/>
<dbReference type="Proteomes" id="UP000221165">
    <property type="component" value="Unassembled WGS sequence"/>
</dbReference>
<sequence>MHPSLSALRGRSPPRLGGAPSCFFFGSLPRALLNNVGFIGTRCRKEGWTANGVHSGPSVLMCPCVLSRKEGGLHLLEKNSFMDGLLATSVPGLCVESLCMKGELSAMRRLHICTADSNSGQADPTDSGSPEGSGPHSEVEMIEEDNASRRRTFIQGRGKHLDGIPAPASTTPGQRPIFPLQRSPTLVSTALGGHGVATEERPSFSPPEASHGQERVLHLGSPPSAERRRAREPKGSAFQGSGKNGKGAEELLFRHGGHAMDGGVTTNEQGQSGHTCCAAVAGHLAPVAGSVGAQWPPMPTTDTAALQKAKRSVGQCAASHARPIPAWLRGVAPHSRWLEAGSGQNEVATITAAKASQSFSDKAHDEGVESMACLKTTRSPTREIKAVEVASQLRGRHFDLVGNLTPSPLAVEAFKYADVPDKSSEEESGVLHERLRQTPRVKKQPRSTEWRETGGASFCPAGHDPGRLGAEGGAAGADSSAITGETCGPGDGLRRTGLEKSKVDFISSRKNVLIKHIMRLKRRSDLRRSHESIVVVGYPLIRFMCSPRYRRFLARQEGSLVLPEPAEQGGEQVEVPQNTGLSRTEAPKSSTEGKPVDDAGNIRFDLLLTDNPAMAGMPSAFKLNTAEAKCTYTGVMEFLTARKTPRYSIKKPRRSGAVPSQAGNAAEAQASTFVLGGGQGMSLASGSKRVLGCLRRPRERFDFGTSKCILALDCIKYVWNVGILVRNAAVLGFDGIYYVDGTADPFNWKVMVSAEMCLRSFIGRMSQSLPLRNALGEGGSGDSMTDDIAERRLRSTDLCSACAVLVSGALQSHNGFCCILGNESHGPSPVVLRHCTRVALPMSPLLDSLNVAVAGGIVMYELKKLACAATEPCSAWARESMSTNKYAGRTEEVRE</sequence>
<feature type="region of interest" description="Disordered" evidence="3">
    <location>
        <begin position="192"/>
        <end position="247"/>
    </location>
</feature>
<feature type="compositionally biased region" description="Basic and acidic residues" evidence="3">
    <location>
        <begin position="423"/>
        <end position="436"/>
    </location>
</feature>
<feature type="compositionally biased region" description="Polar residues" evidence="3">
    <location>
        <begin position="116"/>
        <end position="126"/>
    </location>
</feature>
<feature type="region of interest" description="Disordered" evidence="3">
    <location>
        <begin position="423"/>
        <end position="457"/>
    </location>
</feature>
<proteinExistence type="predicted"/>
<evidence type="ECO:0000313" key="6">
    <source>
        <dbReference type="Proteomes" id="UP000221165"/>
    </source>
</evidence>
<dbReference type="PANTHER" id="PTHR43191:SF2">
    <property type="entry name" value="RRNA METHYLTRANSFERASE 3, MITOCHONDRIAL"/>
    <property type="match status" value="1"/>
</dbReference>
<dbReference type="Gene3D" id="3.40.1280.10">
    <property type="match status" value="1"/>
</dbReference>
<accession>A0A2C6L0Z9</accession>
<feature type="region of interest" description="Disordered" evidence="3">
    <location>
        <begin position="563"/>
        <end position="596"/>
    </location>
</feature>
<keyword evidence="1" id="KW-0489">Methyltransferase</keyword>
<dbReference type="PANTHER" id="PTHR43191">
    <property type="entry name" value="RRNA METHYLTRANSFERASE 3"/>
    <property type="match status" value="1"/>
</dbReference>
<feature type="region of interest" description="Disordered" evidence="3">
    <location>
        <begin position="158"/>
        <end position="180"/>
    </location>
</feature>
<dbReference type="Pfam" id="PF00588">
    <property type="entry name" value="SpoU_methylase"/>
    <property type="match status" value="1"/>
</dbReference>
<protein>
    <submittedName>
        <fullName evidence="5">Rna family protein</fullName>
    </submittedName>
</protein>
<keyword evidence="6" id="KW-1185">Reference proteome</keyword>
<feature type="region of interest" description="Disordered" evidence="3">
    <location>
        <begin position="469"/>
        <end position="495"/>
    </location>
</feature>
<feature type="region of interest" description="Disordered" evidence="3">
    <location>
        <begin position="116"/>
        <end position="145"/>
    </location>
</feature>
<dbReference type="VEuPathDB" id="ToxoDB:CSUI_004462"/>
<feature type="compositionally biased region" description="Basic and acidic residues" evidence="3">
    <location>
        <begin position="225"/>
        <end position="234"/>
    </location>
</feature>
<dbReference type="InterPro" id="IPR001537">
    <property type="entry name" value="SpoU_MeTrfase"/>
</dbReference>
<feature type="compositionally biased region" description="Low complexity" evidence="3">
    <location>
        <begin position="127"/>
        <end position="136"/>
    </location>
</feature>
<dbReference type="GO" id="GO:0032259">
    <property type="term" value="P:methylation"/>
    <property type="evidence" value="ECO:0007669"/>
    <property type="project" value="UniProtKB-KW"/>
</dbReference>
<dbReference type="GO" id="GO:0006396">
    <property type="term" value="P:RNA processing"/>
    <property type="evidence" value="ECO:0007669"/>
    <property type="project" value="InterPro"/>
</dbReference>
<dbReference type="InterPro" id="IPR051259">
    <property type="entry name" value="rRNA_Methyltransferase"/>
</dbReference>
<organism evidence="5 6">
    <name type="scientific">Cystoisospora suis</name>
    <dbReference type="NCBI Taxonomy" id="483139"/>
    <lineage>
        <taxon>Eukaryota</taxon>
        <taxon>Sar</taxon>
        <taxon>Alveolata</taxon>
        <taxon>Apicomplexa</taxon>
        <taxon>Conoidasida</taxon>
        <taxon>Coccidia</taxon>
        <taxon>Eucoccidiorida</taxon>
        <taxon>Eimeriorina</taxon>
        <taxon>Sarcocystidae</taxon>
        <taxon>Cystoisospora</taxon>
    </lineage>
</organism>
<feature type="domain" description="tRNA/rRNA methyltransferase SpoU type" evidence="4">
    <location>
        <begin position="709"/>
        <end position="860"/>
    </location>
</feature>
<dbReference type="AlphaFoldDB" id="A0A2C6L0Z9"/>
<feature type="non-terminal residue" evidence="5">
    <location>
        <position position="895"/>
    </location>
</feature>
<dbReference type="InterPro" id="IPR029026">
    <property type="entry name" value="tRNA_m1G_MTases_N"/>
</dbReference>
<gene>
    <name evidence="5" type="ORF">CSUI_004462</name>
</gene>
<dbReference type="GO" id="GO:0008173">
    <property type="term" value="F:RNA methyltransferase activity"/>
    <property type="evidence" value="ECO:0007669"/>
    <property type="project" value="InterPro"/>
</dbReference>
<feature type="compositionally biased region" description="Polar residues" evidence="3">
    <location>
        <begin position="575"/>
        <end position="592"/>
    </location>
</feature>
<evidence type="ECO:0000313" key="5">
    <source>
        <dbReference type="EMBL" id="PHJ21702.1"/>
    </source>
</evidence>
<dbReference type="EMBL" id="MIGC01002079">
    <property type="protein sequence ID" value="PHJ21702.1"/>
    <property type="molecule type" value="Genomic_DNA"/>
</dbReference>
<evidence type="ECO:0000256" key="3">
    <source>
        <dbReference type="SAM" id="MobiDB-lite"/>
    </source>
</evidence>
<dbReference type="OrthoDB" id="270651at2759"/>
<dbReference type="InterPro" id="IPR029028">
    <property type="entry name" value="Alpha/beta_knot_MTases"/>
</dbReference>
<dbReference type="GO" id="GO:0003723">
    <property type="term" value="F:RNA binding"/>
    <property type="evidence" value="ECO:0007669"/>
    <property type="project" value="InterPro"/>
</dbReference>
<name>A0A2C6L0Z9_9APIC</name>
<dbReference type="CDD" id="cd18095">
    <property type="entry name" value="SpoU-like_rRNA-MTase"/>
    <property type="match status" value="1"/>
</dbReference>
<dbReference type="RefSeq" id="XP_067923382.1">
    <property type="nucleotide sequence ID" value="XM_068064653.1"/>
</dbReference>
<reference evidence="5 6" key="1">
    <citation type="journal article" date="2017" name="Int. J. Parasitol.">
        <title>The genome of the protozoan parasite Cystoisospora suis and a reverse vaccinology approach to identify vaccine candidates.</title>
        <authorList>
            <person name="Palmieri N."/>
            <person name="Shrestha A."/>
            <person name="Ruttkowski B."/>
            <person name="Beck T."/>
            <person name="Vogl C."/>
            <person name="Tomley F."/>
            <person name="Blake D.P."/>
            <person name="Joachim A."/>
        </authorList>
    </citation>
    <scope>NUCLEOTIDE SEQUENCE [LARGE SCALE GENOMIC DNA]</scope>
    <source>
        <strain evidence="5 6">Wien I</strain>
    </source>
</reference>
<dbReference type="SUPFAM" id="SSF75217">
    <property type="entry name" value="alpha/beta knot"/>
    <property type="match status" value="1"/>
</dbReference>
<keyword evidence="2" id="KW-0808">Transferase</keyword>
<evidence type="ECO:0000259" key="4">
    <source>
        <dbReference type="Pfam" id="PF00588"/>
    </source>
</evidence>
<evidence type="ECO:0000256" key="2">
    <source>
        <dbReference type="ARBA" id="ARBA00022679"/>
    </source>
</evidence>
<evidence type="ECO:0000256" key="1">
    <source>
        <dbReference type="ARBA" id="ARBA00022603"/>
    </source>
</evidence>
<comment type="caution">
    <text evidence="5">The sequence shown here is derived from an EMBL/GenBank/DDBJ whole genome shotgun (WGS) entry which is preliminary data.</text>
</comment>